<feature type="transmembrane region" description="Helical" evidence="5">
    <location>
        <begin position="161"/>
        <end position="178"/>
    </location>
</feature>
<feature type="transmembrane region" description="Helical" evidence="5">
    <location>
        <begin position="117"/>
        <end position="141"/>
    </location>
</feature>
<evidence type="ECO:0000256" key="4">
    <source>
        <dbReference type="ARBA" id="ARBA00023136"/>
    </source>
</evidence>
<evidence type="ECO:0000256" key="1">
    <source>
        <dbReference type="ARBA" id="ARBA00004141"/>
    </source>
</evidence>
<evidence type="ECO:0000256" key="5">
    <source>
        <dbReference type="SAM" id="Phobius"/>
    </source>
</evidence>
<feature type="transmembrane region" description="Helical" evidence="5">
    <location>
        <begin position="76"/>
        <end position="96"/>
    </location>
</feature>
<dbReference type="GO" id="GO:0016020">
    <property type="term" value="C:membrane"/>
    <property type="evidence" value="ECO:0007669"/>
    <property type="project" value="UniProtKB-SubCell"/>
</dbReference>
<comment type="subcellular location">
    <subcellularLocation>
        <location evidence="1">Membrane</location>
        <topology evidence="1">Multi-pass membrane protein</topology>
    </subcellularLocation>
</comment>
<dbReference type="InterPro" id="IPR004853">
    <property type="entry name" value="Sugar_P_trans_dom"/>
</dbReference>
<reference evidence="7" key="1">
    <citation type="journal article" date="2018" name="Nat. Genet.">
        <title>Extensive intraspecific gene order and gene structural variations between Mo17 and other maize genomes.</title>
        <authorList>
            <person name="Sun S."/>
            <person name="Zhou Y."/>
            <person name="Chen J."/>
            <person name="Shi J."/>
            <person name="Zhao H."/>
            <person name="Zhao H."/>
            <person name="Song W."/>
            <person name="Zhang M."/>
            <person name="Cui Y."/>
            <person name="Dong X."/>
            <person name="Liu H."/>
            <person name="Ma X."/>
            <person name="Jiao Y."/>
            <person name="Wang B."/>
            <person name="Wei X."/>
            <person name="Stein J.C."/>
            <person name="Glaubitz J.C."/>
            <person name="Lu F."/>
            <person name="Yu G."/>
            <person name="Liang C."/>
            <person name="Fengler K."/>
            <person name="Li B."/>
            <person name="Rafalski A."/>
            <person name="Schnable P.S."/>
            <person name="Ware D.H."/>
            <person name="Buckler E.S."/>
            <person name="Lai J."/>
        </authorList>
    </citation>
    <scope>NUCLEOTIDE SEQUENCE [LARGE SCALE GENOMIC DNA]</scope>
    <source>
        <tissue evidence="7">Seedling</tissue>
    </source>
</reference>
<evidence type="ECO:0000256" key="3">
    <source>
        <dbReference type="ARBA" id="ARBA00022989"/>
    </source>
</evidence>
<name>A0A3L6DR92_MAIZE</name>
<dbReference type="AlphaFoldDB" id="A0A3L6DR92"/>
<evidence type="ECO:0000259" key="6">
    <source>
        <dbReference type="Pfam" id="PF03151"/>
    </source>
</evidence>
<dbReference type="PANTHER" id="PTHR11132">
    <property type="entry name" value="SOLUTE CARRIER FAMILY 35"/>
    <property type="match status" value="1"/>
</dbReference>
<dbReference type="Proteomes" id="UP000251960">
    <property type="component" value="Chromosome 8"/>
</dbReference>
<dbReference type="EMBL" id="NCVQ01000009">
    <property type="protein sequence ID" value="PWZ11100.1"/>
    <property type="molecule type" value="Genomic_DNA"/>
</dbReference>
<feature type="transmembrane region" description="Helical" evidence="5">
    <location>
        <begin position="12"/>
        <end position="30"/>
    </location>
</feature>
<accession>A0A3L6DR92</accession>
<evidence type="ECO:0000256" key="2">
    <source>
        <dbReference type="ARBA" id="ARBA00022692"/>
    </source>
</evidence>
<protein>
    <submittedName>
        <fullName evidence="7">Triose phosphate/phosphate translocator TPT, chloroplastic</fullName>
    </submittedName>
</protein>
<feature type="domain" description="Sugar phosphate transporter" evidence="6">
    <location>
        <begin position="46"/>
        <end position="178"/>
    </location>
</feature>
<comment type="caution">
    <text evidence="7">The sequence shown here is derived from an EMBL/GenBank/DDBJ whole genome shotgun (WGS) entry which is preliminary data.</text>
</comment>
<proteinExistence type="predicted"/>
<feature type="transmembrane region" description="Helical" evidence="5">
    <location>
        <begin position="190"/>
        <end position="207"/>
    </location>
</feature>
<keyword evidence="2 5" id="KW-0812">Transmembrane</keyword>
<dbReference type="InterPro" id="IPR050186">
    <property type="entry name" value="TPT_transporter"/>
</dbReference>
<evidence type="ECO:0000313" key="7">
    <source>
        <dbReference type="EMBL" id="PWZ11100.1"/>
    </source>
</evidence>
<feature type="transmembrane region" description="Helical" evidence="5">
    <location>
        <begin position="42"/>
        <end position="64"/>
    </location>
</feature>
<keyword evidence="3 5" id="KW-1133">Transmembrane helix</keyword>
<gene>
    <name evidence="7" type="primary">TPT_3</name>
    <name evidence="7" type="ORF">Zm00014a_012297</name>
</gene>
<dbReference type="InterPro" id="IPR037185">
    <property type="entry name" value="EmrE-like"/>
</dbReference>
<dbReference type="ExpressionAtlas" id="A0A3L6DR92">
    <property type="expression patterns" value="baseline and differential"/>
</dbReference>
<organism evidence="7">
    <name type="scientific">Zea mays</name>
    <name type="common">Maize</name>
    <dbReference type="NCBI Taxonomy" id="4577"/>
    <lineage>
        <taxon>Eukaryota</taxon>
        <taxon>Viridiplantae</taxon>
        <taxon>Streptophyta</taxon>
        <taxon>Embryophyta</taxon>
        <taxon>Tracheophyta</taxon>
        <taxon>Spermatophyta</taxon>
        <taxon>Magnoliopsida</taxon>
        <taxon>Liliopsida</taxon>
        <taxon>Poales</taxon>
        <taxon>Poaceae</taxon>
        <taxon>PACMAD clade</taxon>
        <taxon>Panicoideae</taxon>
        <taxon>Andropogonodae</taxon>
        <taxon>Andropogoneae</taxon>
        <taxon>Tripsacinae</taxon>
        <taxon>Zea</taxon>
    </lineage>
</organism>
<keyword evidence="4 5" id="KW-0472">Membrane</keyword>
<dbReference type="SUPFAM" id="SSF103481">
    <property type="entry name" value="Multidrug resistance efflux transporter EmrE"/>
    <property type="match status" value="1"/>
</dbReference>
<sequence>MLRPEPPQVPLALQLRKLFFWSLVTGIFYYREAKPQGFAERYPALVTGFFFFLWYFLNVIFNILNKKIFDYFPYPYFVSVSHIFIGVLYCLIGWSFGIPKRAPINSTLLKQLVPVAVCHAIGHVTSTVSFAAVAVSFAHTIKALEPFFNAAASQFILGQPVPLTLWLSLVPVVIGMSYSRFCFSCGASCINLYFVICCNINTTVSVLKTRFNLALL</sequence>
<dbReference type="Pfam" id="PF03151">
    <property type="entry name" value="TPT"/>
    <property type="match status" value="1"/>
</dbReference>